<dbReference type="AlphaFoldDB" id="A0A5P1RDR5"/>
<organism evidence="2 3">
    <name type="scientific">Neptunomonas concharum</name>
    <dbReference type="NCBI Taxonomy" id="1031538"/>
    <lineage>
        <taxon>Bacteria</taxon>
        <taxon>Pseudomonadati</taxon>
        <taxon>Pseudomonadota</taxon>
        <taxon>Gammaproteobacteria</taxon>
        <taxon>Oceanospirillales</taxon>
        <taxon>Oceanospirillaceae</taxon>
        <taxon>Neptunomonas</taxon>
    </lineage>
</organism>
<feature type="signal peptide" evidence="1">
    <location>
        <begin position="1"/>
        <end position="25"/>
    </location>
</feature>
<reference evidence="2 3" key="1">
    <citation type="journal article" date="2019" name="Biochem. Eng. J.">
        <title>Metabolic engineering of the marine bacteria Neptunomonas concharum for the production of acetoin and meso-2,3-butanediol from acetate.</title>
        <authorList>
            <person name="Li W."/>
            <person name="Pu N."/>
            <person name="Liu C.-X."/>
            <person name="Yuan Q.-P."/>
            <person name="Li Z.-J."/>
        </authorList>
    </citation>
    <scope>NUCLEOTIDE SEQUENCE [LARGE SCALE GENOMIC DNA]</scope>
    <source>
        <strain evidence="2 3">JCM17730</strain>
    </source>
</reference>
<dbReference type="EMBL" id="CP043869">
    <property type="protein sequence ID" value="QEQ97753.1"/>
    <property type="molecule type" value="Genomic_DNA"/>
</dbReference>
<feature type="chain" id="PRO_5024877963" evidence="1">
    <location>
        <begin position="26"/>
        <end position="438"/>
    </location>
</feature>
<gene>
    <name evidence="2" type="ORF">F0U83_14060</name>
</gene>
<dbReference type="RefSeq" id="WP_138987868.1">
    <property type="nucleotide sequence ID" value="NZ_CP043869.1"/>
</dbReference>
<keyword evidence="3" id="KW-1185">Reference proteome</keyword>
<accession>A0A5P1RDR5</accession>
<dbReference type="OrthoDB" id="6125138at2"/>
<sequence>MKVVFRFFSVVFLFAAACLSSLVLAENERVSISPDGSGGVLIIPFYTSENGWDTYFNIYNPSASELLHIKLRSGKTGEVITTFSYYPDGYETFRASISENDAGHTILRIAEGACLIGGDAQLLRSGGVGAEFLIAESLGSAEVYSTNLVLPADFKALSCEARRALWANEEGGLVNFSYRNEAHIYADINLVNVNQGLSSTYSATALTGTAIDYRHEHPTNNTVDLRRVVGGLDAVEAALAVTSLENEIVNVSTINGNTEWVVSYVLDGYKNDKPYAQVIDGRTYACEVIRTFFDHTVDFDSMTKSYYDEDDDRFFMDNPNDTLNPGLELKPEPYFCNAVNLLVLEVYMEDTDTSSSLARKAHYYFHSDEILWDTSKAKLFFWNSDHGTIIPRKVPLLGFRMTTFVNSRVRDENILANFSVLLPHHFTCINKDNSPCVK</sequence>
<proteinExistence type="predicted"/>
<protein>
    <submittedName>
        <fullName evidence="2">Uncharacterized protein</fullName>
    </submittedName>
</protein>
<evidence type="ECO:0000313" key="2">
    <source>
        <dbReference type="EMBL" id="QEQ97753.1"/>
    </source>
</evidence>
<evidence type="ECO:0000313" key="3">
    <source>
        <dbReference type="Proteomes" id="UP000324760"/>
    </source>
</evidence>
<keyword evidence="1" id="KW-0732">Signal</keyword>
<evidence type="ECO:0000256" key="1">
    <source>
        <dbReference type="SAM" id="SignalP"/>
    </source>
</evidence>
<dbReference type="PROSITE" id="PS51257">
    <property type="entry name" value="PROKAR_LIPOPROTEIN"/>
    <property type="match status" value="1"/>
</dbReference>
<name>A0A5P1RDR5_9GAMM</name>
<dbReference type="KEGG" id="ncu:F0U83_14060"/>
<dbReference type="Proteomes" id="UP000324760">
    <property type="component" value="Chromosome"/>
</dbReference>